<keyword evidence="1" id="KW-0732">Signal</keyword>
<dbReference type="InterPro" id="IPR009392">
    <property type="entry name" value="ACP53EA"/>
</dbReference>
<evidence type="ECO:0008006" key="4">
    <source>
        <dbReference type="Google" id="ProtNLM"/>
    </source>
</evidence>
<sequence>MKLLKISLLLSLLALAFVPQSSAASWEKFLSCSRQGAQAAASLIRESIPALRSLLICIDYAPPTSPRRSYLRSLKISYEMLRRGAFEKPNCIIEPLRGAANILKPFVKQIEILKCLDE</sequence>
<dbReference type="STRING" id="7217.B3MDI7"/>
<dbReference type="OMA" id="WLACNRI"/>
<name>B3MDI7_DROAN</name>
<dbReference type="OrthoDB" id="7852344at2759"/>
<dbReference type="HOGENOM" id="CLU_165703_0_0_1"/>
<dbReference type="Pfam" id="PF06313">
    <property type="entry name" value="ACP53EA"/>
    <property type="match status" value="1"/>
</dbReference>
<dbReference type="PhylomeDB" id="B3MDI7"/>
<dbReference type="EMBL" id="CH902619">
    <property type="protein sequence ID" value="EDV37450.1"/>
    <property type="molecule type" value="Genomic_DNA"/>
</dbReference>
<dbReference type="CTD" id="36874"/>
<gene>
    <name evidence="2" type="primary">Dana\GF13449</name>
    <name evidence="2" type="synonym">dana_GLEANR_13463</name>
    <name evidence="2" type="ORF">GF13449</name>
</gene>
<dbReference type="AlphaFoldDB" id="B3MDI7"/>
<dbReference type="GeneID" id="6496291"/>
<proteinExistence type="predicted"/>
<feature type="signal peptide" evidence="1">
    <location>
        <begin position="1"/>
        <end position="23"/>
    </location>
</feature>
<keyword evidence="3" id="KW-1185">Reference proteome</keyword>
<evidence type="ECO:0000313" key="2">
    <source>
        <dbReference type="EMBL" id="EDV37450.1"/>
    </source>
</evidence>
<dbReference type="KEGG" id="dan:6496291"/>
<organism evidence="2 3">
    <name type="scientific">Drosophila ananassae</name>
    <name type="common">Fruit fly</name>
    <dbReference type="NCBI Taxonomy" id="7217"/>
    <lineage>
        <taxon>Eukaryota</taxon>
        <taxon>Metazoa</taxon>
        <taxon>Ecdysozoa</taxon>
        <taxon>Arthropoda</taxon>
        <taxon>Hexapoda</taxon>
        <taxon>Insecta</taxon>
        <taxon>Pterygota</taxon>
        <taxon>Neoptera</taxon>
        <taxon>Endopterygota</taxon>
        <taxon>Diptera</taxon>
        <taxon>Brachycera</taxon>
        <taxon>Muscomorpha</taxon>
        <taxon>Ephydroidea</taxon>
        <taxon>Drosophilidae</taxon>
        <taxon>Drosophila</taxon>
        <taxon>Sophophora</taxon>
    </lineage>
</organism>
<feature type="chain" id="PRO_5002790124" description="Acp53Ea" evidence="1">
    <location>
        <begin position="24"/>
        <end position="118"/>
    </location>
</feature>
<evidence type="ECO:0000256" key="1">
    <source>
        <dbReference type="SAM" id="SignalP"/>
    </source>
</evidence>
<dbReference type="Proteomes" id="UP000007801">
    <property type="component" value="Unassembled WGS sequence"/>
</dbReference>
<dbReference type="FunCoup" id="B3MDI7">
    <property type="interactions" value="42"/>
</dbReference>
<evidence type="ECO:0000313" key="3">
    <source>
        <dbReference type="Proteomes" id="UP000007801"/>
    </source>
</evidence>
<dbReference type="InParanoid" id="B3MDI7"/>
<protein>
    <recommendedName>
        <fullName evidence="4">Acp53Ea</fullName>
    </recommendedName>
</protein>
<reference evidence="2 3" key="1">
    <citation type="journal article" date="2007" name="Nature">
        <title>Evolution of genes and genomes on the Drosophila phylogeny.</title>
        <authorList>
            <consortium name="Drosophila 12 Genomes Consortium"/>
            <person name="Clark A.G."/>
            <person name="Eisen M.B."/>
            <person name="Smith D.R."/>
            <person name="Bergman C.M."/>
            <person name="Oliver B."/>
            <person name="Markow T.A."/>
            <person name="Kaufman T.C."/>
            <person name="Kellis M."/>
            <person name="Gelbart W."/>
            <person name="Iyer V.N."/>
            <person name="Pollard D.A."/>
            <person name="Sackton T.B."/>
            <person name="Larracuente A.M."/>
            <person name="Singh N.D."/>
            <person name="Abad J.P."/>
            <person name="Abt D.N."/>
            <person name="Adryan B."/>
            <person name="Aguade M."/>
            <person name="Akashi H."/>
            <person name="Anderson W.W."/>
            <person name="Aquadro C.F."/>
            <person name="Ardell D.H."/>
            <person name="Arguello R."/>
            <person name="Artieri C.G."/>
            <person name="Barbash D.A."/>
            <person name="Barker D."/>
            <person name="Barsanti P."/>
            <person name="Batterham P."/>
            <person name="Batzoglou S."/>
            <person name="Begun D."/>
            <person name="Bhutkar A."/>
            <person name="Blanco E."/>
            <person name="Bosak S.A."/>
            <person name="Bradley R.K."/>
            <person name="Brand A.D."/>
            <person name="Brent M.R."/>
            <person name="Brooks A.N."/>
            <person name="Brown R.H."/>
            <person name="Butlin R.K."/>
            <person name="Caggese C."/>
            <person name="Calvi B.R."/>
            <person name="Bernardo de Carvalho A."/>
            <person name="Caspi A."/>
            <person name="Castrezana S."/>
            <person name="Celniker S.E."/>
            <person name="Chang J.L."/>
            <person name="Chapple C."/>
            <person name="Chatterji S."/>
            <person name="Chinwalla A."/>
            <person name="Civetta A."/>
            <person name="Clifton S.W."/>
            <person name="Comeron J.M."/>
            <person name="Costello J.C."/>
            <person name="Coyne J.A."/>
            <person name="Daub J."/>
            <person name="David R.G."/>
            <person name="Delcher A.L."/>
            <person name="Delehaunty K."/>
            <person name="Do C.B."/>
            <person name="Ebling H."/>
            <person name="Edwards K."/>
            <person name="Eickbush T."/>
            <person name="Evans J.D."/>
            <person name="Filipski A."/>
            <person name="Findeiss S."/>
            <person name="Freyhult E."/>
            <person name="Fulton L."/>
            <person name="Fulton R."/>
            <person name="Garcia A.C."/>
            <person name="Gardiner A."/>
            <person name="Garfield D.A."/>
            <person name="Garvin B.E."/>
            <person name="Gibson G."/>
            <person name="Gilbert D."/>
            <person name="Gnerre S."/>
            <person name="Godfrey J."/>
            <person name="Good R."/>
            <person name="Gotea V."/>
            <person name="Gravely B."/>
            <person name="Greenberg A.J."/>
            <person name="Griffiths-Jones S."/>
            <person name="Gross S."/>
            <person name="Guigo R."/>
            <person name="Gustafson E.A."/>
            <person name="Haerty W."/>
            <person name="Hahn M.W."/>
            <person name="Halligan D.L."/>
            <person name="Halpern A.L."/>
            <person name="Halter G.M."/>
            <person name="Han M.V."/>
            <person name="Heger A."/>
            <person name="Hillier L."/>
            <person name="Hinrichs A.S."/>
            <person name="Holmes I."/>
            <person name="Hoskins R.A."/>
            <person name="Hubisz M.J."/>
            <person name="Hultmark D."/>
            <person name="Huntley M.A."/>
            <person name="Jaffe D.B."/>
            <person name="Jagadeeshan S."/>
            <person name="Jeck W.R."/>
            <person name="Johnson J."/>
            <person name="Jones C.D."/>
            <person name="Jordan W.C."/>
            <person name="Karpen G.H."/>
            <person name="Kataoka E."/>
            <person name="Keightley P.D."/>
            <person name="Kheradpour P."/>
            <person name="Kirkness E.F."/>
            <person name="Koerich L.B."/>
            <person name="Kristiansen K."/>
            <person name="Kudrna D."/>
            <person name="Kulathinal R.J."/>
            <person name="Kumar S."/>
            <person name="Kwok R."/>
            <person name="Lander E."/>
            <person name="Langley C.H."/>
            <person name="Lapoint R."/>
            <person name="Lazzaro B.P."/>
            <person name="Lee S.J."/>
            <person name="Levesque L."/>
            <person name="Li R."/>
            <person name="Lin C.F."/>
            <person name="Lin M.F."/>
            <person name="Lindblad-Toh K."/>
            <person name="Llopart A."/>
            <person name="Long M."/>
            <person name="Low L."/>
            <person name="Lozovsky E."/>
            <person name="Lu J."/>
            <person name="Luo M."/>
            <person name="Machado C.A."/>
            <person name="Makalowski W."/>
            <person name="Marzo M."/>
            <person name="Matsuda M."/>
            <person name="Matzkin L."/>
            <person name="McAllister B."/>
            <person name="McBride C.S."/>
            <person name="McKernan B."/>
            <person name="McKernan K."/>
            <person name="Mendez-Lago M."/>
            <person name="Minx P."/>
            <person name="Mollenhauer M.U."/>
            <person name="Montooth K."/>
            <person name="Mount S.M."/>
            <person name="Mu X."/>
            <person name="Myers E."/>
            <person name="Negre B."/>
            <person name="Newfeld S."/>
            <person name="Nielsen R."/>
            <person name="Noor M.A."/>
            <person name="O'Grady P."/>
            <person name="Pachter L."/>
            <person name="Papaceit M."/>
            <person name="Parisi M.J."/>
            <person name="Parisi M."/>
            <person name="Parts L."/>
            <person name="Pedersen J.S."/>
            <person name="Pesole G."/>
            <person name="Phillippy A.M."/>
            <person name="Ponting C.P."/>
            <person name="Pop M."/>
            <person name="Porcelli D."/>
            <person name="Powell J.R."/>
            <person name="Prohaska S."/>
            <person name="Pruitt K."/>
            <person name="Puig M."/>
            <person name="Quesneville H."/>
            <person name="Ram K.R."/>
            <person name="Rand D."/>
            <person name="Rasmussen M.D."/>
            <person name="Reed L.K."/>
            <person name="Reenan R."/>
            <person name="Reily A."/>
            <person name="Remington K.A."/>
            <person name="Rieger T.T."/>
            <person name="Ritchie M.G."/>
            <person name="Robin C."/>
            <person name="Rogers Y.H."/>
            <person name="Rohde C."/>
            <person name="Rozas J."/>
            <person name="Rubenfield M.J."/>
            <person name="Ruiz A."/>
            <person name="Russo S."/>
            <person name="Salzberg S.L."/>
            <person name="Sanchez-Gracia A."/>
            <person name="Saranga D.J."/>
            <person name="Sato H."/>
            <person name="Schaeffer S.W."/>
            <person name="Schatz M.C."/>
            <person name="Schlenke T."/>
            <person name="Schwartz R."/>
            <person name="Segarra C."/>
            <person name="Singh R.S."/>
            <person name="Sirot L."/>
            <person name="Sirota M."/>
            <person name="Sisneros N.B."/>
            <person name="Smith C.D."/>
            <person name="Smith T.F."/>
            <person name="Spieth J."/>
            <person name="Stage D.E."/>
            <person name="Stark A."/>
            <person name="Stephan W."/>
            <person name="Strausberg R.L."/>
            <person name="Strempel S."/>
            <person name="Sturgill D."/>
            <person name="Sutton G."/>
            <person name="Sutton G.G."/>
            <person name="Tao W."/>
            <person name="Teichmann S."/>
            <person name="Tobari Y.N."/>
            <person name="Tomimura Y."/>
            <person name="Tsolas J.M."/>
            <person name="Valente V.L."/>
            <person name="Venter E."/>
            <person name="Venter J.C."/>
            <person name="Vicario S."/>
            <person name="Vieira F.G."/>
            <person name="Vilella A.J."/>
            <person name="Villasante A."/>
            <person name="Walenz B."/>
            <person name="Wang J."/>
            <person name="Wasserman M."/>
            <person name="Watts T."/>
            <person name="Wilson D."/>
            <person name="Wilson R.K."/>
            <person name="Wing R.A."/>
            <person name="Wolfner M.F."/>
            <person name="Wong A."/>
            <person name="Wong G.K."/>
            <person name="Wu C.I."/>
            <person name="Wu G."/>
            <person name="Yamamoto D."/>
            <person name="Yang H.P."/>
            <person name="Yang S.P."/>
            <person name="Yorke J.A."/>
            <person name="Yoshida K."/>
            <person name="Zdobnov E."/>
            <person name="Zhang P."/>
            <person name="Zhang Y."/>
            <person name="Zimin A.V."/>
            <person name="Baldwin J."/>
            <person name="Abdouelleil A."/>
            <person name="Abdulkadir J."/>
            <person name="Abebe A."/>
            <person name="Abera B."/>
            <person name="Abreu J."/>
            <person name="Acer S.C."/>
            <person name="Aftuck L."/>
            <person name="Alexander A."/>
            <person name="An P."/>
            <person name="Anderson E."/>
            <person name="Anderson S."/>
            <person name="Arachi H."/>
            <person name="Azer M."/>
            <person name="Bachantsang P."/>
            <person name="Barry A."/>
            <person name="Bayul T."/>
            <person name="Berlin A."/>
            <person name="Bessette D."/>
            <person name="Bloom T."/>
            <person name="Blye J."/>
            <person name="Boguslavskiy L."/>
            <person name="Bonnet C."/>
            <person name="Boukhgalter B."/>
            <person name="Bourzgui I."/>
            <person name="Brown A."/>
            <person name="Cahill P."/>
            <person name="Channer S."/>
            <person name="Cheshatsang Y."/>
            <person name="Chuda L."/>
            <person name="Citroen M."/>
            <person name="Collymore A."/>
            <person name="Cooke P."/>
            <person name="Costello M."/>
            <person name="D'Aco K."/>
            <person name="Daza R."/>
            <person name="De Haan G."/>
            <person name="DeGray S."/>
            <person name="DeMaso C."/>
            <person name="Dhargay N."/>
            <person name="Dooley K."/>
            <person name="Dooley E."/>
            <person name="Doricent M."/>
            <person name="Dorje P."/>
            <person name="Dorjee K."/>
            <person name="Dupes A."/>
            <person name="Elong R."/>
            <person name="Falk J."/>
            <person name="Farina A."/>
            <person name="Faro S."/>
            <person name="Ferguson D."/>
            <person name="Fisher S."/>
            <person name="Foley C.D."/>
            <person name="Franke A."/>
            <person name="Friedrich D."/>
            <person name="Gadbois L."/>
            <person name="Gearin G."/>
            <person name="Gearin C.R."/>
            <person name="Giannoukos G."/>
            <person name="Goode T."/>
            <person name="Graham J."/>
            <person name="Grandbois E."/>
            <person name="Grewal S."/>
            <person name="Gyaltsen K."/>
            <person name="Hafez N."/>
            <person name="Hagos B."/>
            <person name="Hall J."/>
            <person name="Henson C."/>
            <person name="Hollinger A."/>
            <person name="Honan T."/>
            <person name="Huard M.D."/>
            <person name="Hughes L."/>
            <person name="Hurhula B."/>
            <person name="Husby M.E."/>
            <person name="Kamat A."/>
            <person name="Kanga B."/>
            <person name="Kashin S."/>
            <person name="Khazanovich D."/>
            <person name="Kisner P."/>
            <person name="Lance K."/>
            <person name="Lara M."/>
            <person name="Lee W."/>
            <person name="Lennon N."/>
            <person name="Letendre F."/>
            <person name="LeVine R."/>
            <person name="Lipovsky A."/>
            <person name="Liu X."/>
            <person name="Liu J."/>
            <person name="Liu S."/>
            <person name="Lokyitsang T."/>
            <person name="Lokyitsang Y."/>
            <person name="Lubonja R."/>
            <person name="Lui A."/>
            <person name="MacDonald P."/>
            <person name="Magnisalis V."/>
            <person name="Maru K."/>
            <person name="Matthews C."/>
            <person name="McCusker W."/>
            <person name="McDonough S."/>
            <person name="Mehta T."/>
            <person name="Meldrim J."/>
            <person name="Meneus L."/>
            <person name="Mihai O."/>
            <person name="Mihalev A."/>
            <person name="Mihova T."/>
            <person name="Mittelman R."/>
            <person name="Mlenga V."/>
            <person name="Montmayeur A."/>
            <person name="Mulrain L."/>
            <person name="Navidi A."/>
            <person name="Naylor J."/>
            <person name="Negash T."/>
            <person name="Nguyen T."/>
            <person name="Nguyen N."/>
            <person name="Nicol R."/>
            <person name="Norbu C."/>
            <person name="Norbu N."/>
            <person name="Novod N."/>
            <person name="O'Neill B."/>
            <person name="Osman S."/>
            <person name="Markiewicz E."/>
            <person name="Oyono O.L."/>
            <person name="Patti C."/>
            <person name="Phunkhang P."/>
            <person name="Pierre F."/>
            <person name="Priest M."/>
            <person name="Raghuraman S."/>
            <person name="Rege F."/>
            <person name="Reyes R."/>
            <person name="Rise C."/>
            <person name="Rogov P."/>
            <person name="Ross K."/>
            <person name="Ryan E."/>
            <person name="Settipalli S."/>
            <person name="Shea T."/>
            <person name="Sherpa N."/>
            <person name="Shi L."/>
            <person name="Shih D."/>
            <person name="Sparrow T."/>
            <person name="Spaulding J."/>
            <person name="Stalker J."/>
            <person name="Stange-Thomann N."/>
            <person name="Stavropoulos S."/>
            <person name="Stone C."/>
            <person name="Strader C."/>
            <person name="Tesfaye S."/>
            <person name="Thomson T."/>
            <person name="Thoulutsang Y."/>
            <person name="Thoulutsang D."/>
            <person name="Topham K."/>
            <person name="Topping I."/>
            <person name="Tsamla T."/>
            <person name="Vassiliev H."/>
            <person name="Vo A."/>
            <person name="Wangchuk T."/>
            <person name="Wangdi T."/>
            <person name="Weiand M."/>
            <person name="Wilkinson J."/>
            <person name="Wilson A."/>
            <person name="Yadav S."/>
            <person name="Young G."/>
            <person name="Yu Q."/>
            <person name="Zembek L."/>
            <person name="Zhong D."/>
            <person name="Zimmer A."/>
            <person name="Zwirko Z."/>
            <person name="Jaffe D.B."/>
            <person name="Alvarez P."/>
            <person name="Brockman W."/>
            <person name="Butler J."/>
            <person name="Chin C."/>
            <person name="Gnerre S."/>
            <person name="Grabherr M."/>
            <person name="Kleber M."/>
            <person name="Mauceli E."/>
            <person name="MacCallum I."/>
        </authorList>
    </citation>
    <scope>NUCLEOTIDE SEQUENCE [LARGE SCALE GENOMIC DNA]</scope>
    <source>
        <strain evidence="3">Tucson 14024-0371.13</strain>
    </source>
</reference>
<accession>B3MDI7</accession>